<dbReference type="InterPro" id="IPR029063">
    <property type="entry name" value="SAM-dependent_MTases_sf"/>
</dbReference>
<evidence type="ECO:0000256" key="1">
    <source>
        <dbReference type="SAM" id="MobiDB-lite"/>
    </source>
</evidence>
<dbReference type="GO" id="GO:0008168">
    <property type="term" value="F:methyltransferase activity"/>
    <property type="evidence" value="ECO:0007669"/>
    <property type="project" value="UniProtKB-KW"/>
</dbReference>
<reference evidence="2 3" key="1">
    <citation type="journal article" date="2014" name="Int. J. Syst. Evol. Microbiol.">
        <title>Nocardioides zeae sp. nov., isolated from the stem of Zea mays.</title>
        <authorList>
            <person name="Glaeser S.P."/>
            <person name="McInroy J.A."/>
            <person name="Busse H.J."/>
            <person name="Kampfer P."/>
        </authorList>
    </citation>
    <scope>NUCLEOTIDE SEQUENCE [LARGE SCALE GENOMIC DNA]</scope>
    <source>
        <strain evidence="2 3">JCM 30728</strain>
    </source>
</reference>
<gene>
    <name evidence="2" type="ORF">G3T38_14010</name>
</gene>
<dbReference type="SUPFAM" id="SSF53335">
    <property type="entry name" value="S-adenosyl-L-methionine-dependent methyltransferases"/>
    <property type="match status" value="1"/>
</dbReference>
<dbReference type="Proteomes" id="UP000468687">
    <property type="component" value="Unassembled WGS sequence"/>
</dbReference>
<keyword evidence="2" id="KW-0808">Transferase</keyword>
<dbReference type="GO" id="GO:0032259">
    <property type="term" value="P:methylation"/>
    <property type="evidence" value="ECO:0007669"/>
    <property type="project" value="UniProtKB-KW"/>
</dbReference>
<name>A0A6P0HP54_9ACTN</name>
<accession>A0A6P0HP54</accession>
<keyword evidence="3" id="KW-1185">Reference proteome</keyword>
<dbReference type="EMBL" id="JAAGXA010000009">
    <property type="protein sequence ID" value="NEN79395.1"/>
    <property type="molecule type" value="Genomic_DNA"/>
</dbReference>
<dbReference type="AlphaFoldDB" id="A0A6P0HP54"/>
<dbReference type="Gene3D" id="3.40.50.150">
    <property type="entry name" value="Vaccinia Virus protein VP39"/>
    <property type="match status" value="1"/>
</dbReference>
<evidence type="ECO:0000313" key="3">
    <source>
        <dbReference type="Proteomes" id="UP000468687"/>
    </source>
</evidence>
<proteinExistence type="predicted"/>
<protein>
    <submittedName>
        <fullName evidence="2">Class I SAM-dependent methyltransferase</fullName>
    </submittedName>
</protein>
<organism evidence="2 3">
    <name type="scientific">Nocardioides zeae</name>
    <dbReference type="NCBI Taxonomy" id="1457234"/>
    <lineage>
        <taxon>Bacteria</taxon>
        <taxon>Bacillati</taxon>
        <taxon>Actinomycetota</taxon>
        <taxon>Actinomycetes</taxon>
        <taxon>Propionibacteriales</taxon>
        <taxon>Nocardioidaceae</taxon>
        <taxon>Nocardioides</taxon>
    </lineage>
</organism>
<feature type="compositionally biased region" description="Basic and acidic residues" evidence="1">
    <location>
        <begin position="1"/>
        <end position="13"/>
    </location>
</feature>
<evidence type="ECO:0000313" key="2">
    <source>
        <dbReference type="EMBL" id="NEN79395.1"/>
    </source>
</evidence>
<dbReference type="Pfam" id="PF13578">
    <property type="entry name" value="Methyltransf_24"/>
    <property type="match status" value="1"/>
</dbReference>
<comment type="caution">
    <text evidence="2">The sequence shown here is derived from an EMBL/GenBank/DDBJ whole genome shotgun (WGS) entry which is preliminary data.</text>
</comment>
<keyword evidence="2" id="KW-0489">Methyltransferase</keyword>
<sequence>MCHESPTDRERCPRLSSSRPDQPADAEAHRDASFDDVWATAQHFTGWLTEAQARLLHAEALAAPGTTDALEIGSHQGRSTAVLAHARRARGGRLVALDPFVDGRLFGGAATRTIFEKNMATAGVRDVIDLRVAYSTKERASWSTPLSLLYVDGKHDYWTAGDDLMWAVHLPEGGAVLVHDCYSSIGVTLAILRHVLFSRTLRYERRAGSLALFRVGRPSLADRGRVLAEMPWWIRNVGIKVLLRLRLRPVARLVGHDSPYDPY</sequence>
<feature type="region of interest" description="Disordered" evidence="1">
    <location>
        <begin position="1"/>
        <end position="30"/>
    </location>
</feature>